<organism evidence="2 3">
    <name type="scientific">Ciona savignyi</name>
    <name type="common">Pacific transparent sea squirt</name>
    <dbReference type="NCBI Taxonomy" id="51511"/>
    <lineage>
        <taxon>Eukaryota</taxon>
        <taxon>Metazoa</taxon>
        <taxon>Chordata</taxon>
        <taxon>Tunicata</taxon>
        <taxon>Ascidiacea</taxon>
        <taxon>Phlebobranchia</taxon>
        <taxon>Cionidae</taxon>
        <taxon>Ciona</taxon>
    </lineage>
</organism>
<dbReference type="InterPro" id="IPR011051">
    <property type="entry name" value="RmlC_Cupin_sf"/>
</dbReference>
<evidence type="ECO:0000313" key="3">
    <source>
        <dbReference type="Proteomes" id="UP000007875"/>
    </source>
</evidence>
<dbReference type="eggNOG" id="ENOG502QRU2">
    <property type="taxonomic scope" value="Eukaryota"/>
</dbReference>
<dbReference type="InterPro" id="IPR014710">
    <property type="entry name" value="RmlC-like_jellyroll"/>
</dbReference>
<reference evidence="2" key="3">
    <citation type="submission" date="2025-09" db="UniProtKB">
        <authorList>
            <consortium name="Ensembl"/>
        </authorList>
    </citation>
    <scope>IDENTIFICATION</scope>
</reference>
<dbReference type="GO" id="GO:0008488">
    <property type="term" value="F:gamma-glutamyl carboxylase activity"/>
    <property type="evidence" value="ECO:0007669"/>
    <property type="project" value="InterPro"/>
</dbReference>
<dbReference type="CDD" id="cd02208">
    <property type="entry name" value="cupin_RmlC-like"/>
    <property type="match status" value="1"/>
</dbReference>
<reference evidence="2" key="2">
    <citation type="submission" date="2025-08" db="UniProtKB">
        <authorList>
            <consortium name="Ensembl"/>
        </authorList>
    </citation>
    <scope>IDENTIFICATION</scope>
</reference>
<dbReference type="Pfam" id="PF22777">
    <property type="entry name" value="VKGC_lumenal_dom"/>
    <property type="match status" value="1"/>
</dbReference>
<dbReference type="InterPro" id="IPR053935">
    <property type="entry name" value="VKGC_lumenal_dom"/>
</dbReference>
<dbReference type="GeneTree" id="ENSGT00390000014909"/>
<evidence type="ECO:0000313" key="2">
    <source>
        <dbReference type="Ensembl" id="ENSCSAVP00000007089.1"/>
    </source>
</evidence>
<dbReference type="InterPro" id="IPR007782">
    <property type="entry name" value="VKG_COase"/>
</dbReference>
<dbReference type="InParanoid" id="H2YP31"/>
<proteinExistence type="predicted"/>
<evidence type="ECO:0000259" key="1">
    <source>
        <dbReference type="Pfam" id="PF22777"/>
    </source>
</evidence>
<keyword evidence="3" id="KW-1185">Reference proteome</keyword>
<dbReference type="PANTHER" id="PTHR12639">
    <property type="entry name" value="VITAMIN K-DEPENDENT GAMMA-CARBOXYLASE"/>
    <property type="match status" value="1"/>
</dbReference>
<dbReference type="AlphaFoldDB" id="H2YP31"/>
<reference evidence="3" key="1">
    <citation type="submission" date="2003-08" db="EMBL/GenBank/DDBJ databases">
        <authorList>
            <person name="Birren B."/>
            <person name="Nusbaum C."/>
            <person name="Abebe A."/>
            <person name="Abouelleil A."/>
            <person name="Adekoya E."/>
            <person name="Ait-zahra M."/>
            <person name="Allen N."/>
            <person name="Allen T."/>
            <person name="An P."/>
            <person name="Anderson M."/>
            <person name="Anderson S."/>
            <person name="Arachchi H."/>
            <person name="Armbruster J."/>
            <person name="Bachantsang P."/>
            <person name="Baldwin J."/>
            <person name="Barry A."/>
            <person name="Bayul T."/>
            <person name="Blitshsteyn B."/>
            <person name="Bloom T."/>
            <person name="Blye J."/>
            <person name="Boguslavskiy L."/>
            <person name="Borowsky M."/>
            <person name="Boukhgalter B."/>
            <person name="Brunache A."/>
            <person name="Butler J."/>
            <person name="Calixte N."/>
            <person name="Calvo S."/>
            <person name="Camarata J."/>
            <person name="Campo K."/>
            <person name="Chang J."/>
            <person name="Cheshatsang Y."/>
            <person name="Citroen M."/>
            <person name="Collymore A."/>
            <person name="Considine T."/>
            <person name="Cook A."/>
            <person name="Cooke P."/>
            <person name="Corum B."/>
            <person name="Cuomo C."/>
            <person name="David R."/>
            <person name="Dawoe T."/>
            <person name="Degray S."/>
            <person name="Dodge S."/>
            <person name="Dooley K."/>
            <person name="Dorje P."/>
            <person name="Dorjee K."/>
            <person name="Dorris L."/>
            <person name="Duffey N."/>
            <person name="Dupes A."/>
            <person name="Elkins T."/>
            <person name="Engels R."/>
            <person name="Erickson J."/>
            <person name="Farina A."/>
            <person name="Faro S."/>
            <person name="Ferreira P."/>
            <person name="Fischer H."/>
            <person name="Fitzgerald M."/>
            <person name="Foley K."/>
            <person name="Gage D."/>
            <person name="Galagan J."/>
            <person name="Gearin G."/>
            <person name="Gnerre S."/>
            <person name="Gnirke A."/>
            <person name="Goyette A."/>
            <person name="Graham J."/>
            <person name="Grandbois E."/>
            <person name="Gyaltsen K."/>
            <person name="Hafez N."/>
            <person name="Hagopian D."/>
            <person name="Hagos B."/>
            <person name="Hall J."/>
            <person name="Hatcher B."/>
            <person name="Heller A."/>
            <person name="Higgins H."/>
            <person name="Honan T."/>
            <person name="Horn A."/>
            <person name="Houde N."/>
            <person name="Hughes L."/>
            <person name="Hulme W."/>
            <person name="Husby E."/>
            <person name="Iliev I."/>
            <person name="Jaffe D."/>
            <person name="Jones C."/>
            <person name="Kamal M."/>
            <person name="Kamat A."/>
            <person name="Kamvysselis M."/>
            <person name="Karlsson E."/>
            <person name="Kells C."/>
            <person name="Kieu A."/>
            <person name="Kisner P."/>
            <person name="Kodira C."/>
            <person name="Kulbokas E."/>
            <person name="Labutti K."/>
            <person name="Lama D."/>
            <person name="Landers T."/>
            <person name="Leger J."/>
            <person name="Levine S."/>
            <person name="Lewis D."/>
            <person name="Lewis T."/>
            <person name="Lindblad-toh K."/>
            <person name="Liu X."/>
            <person name="Lokyitsang T."/>
            <person name="Lokyitsang Y."/>
            <person name="Lucien O."/>
            <person name="Lui A."/>
            <person name="Ma L.J."/>
            <person name="Mabbitt R."/>
            <person name="Macdonald J."/>
            <person name="Maclean C."/>
            <person name="Major J."/>
            <person name="Manning J."/>
            <person name="Marabella R."/>
            <person name="Maru K."/>
            <person name="Matthews C."/>
            <person name="Mauceli E."/>
            <person name="Mccarthy M."/>
            <person name="Mcdonough S."/>
            <person name="Mcghee T."/>
            <person name="Meldrim J."/>
            <person name="Meneus L."/>
            <person name="Mesirov J."/>
            <person name="Mihalev A."/>
            <person name="Mihova T."/>
            <person name="Mikkelsen T."/>
            <person name="Mlenga V."/>
            <person name="Moru K."/>
            <person name="Mozes J."/>
            <person name="Mulrain L."/>
            <person name="Munson G."/>
            <person name="Naylor J."/>
            <person name="Newes C."/>
            <person name="Nguyen C."/>
            <person name="Nguyen N."/>
            <person name="Nguyen T."/>
            <person name="Nicol R."/>
            <person name="Nielsen C."/>
            <person name="Nizzari M."/>
            <person name="Norbu C."/>
            <person name="Norbu N."/>
            <person name="O'donnell P."/>
            <person name="Okoawo O."/>
            <person name="O'leary S."/>
            <person name="Omotosho B."/>
            <person name="O'neill K."/>
            <person name="Osman S."/>
            <person name="Parker S."/>
            <person name="Perrin D."/>
            <person name="Phunkhang P."/>
            <person name="Piqani B."/>
            <person name="Purcell S."/>
            <person name="Rachupka T."/>
            <person name="Ramasamy U."/>
            <person name="Rameau R."/>
            <person name="Ray V."/>
            <person name="Raymond C."/>
            <person name="Retta R."/>
            <person name="Richardson S."/>
            <person name="Rise C."/>
            <person name="Rodriguez J."/>
            <person name="Rogers J."/>
            <person name="Rogov P."/>
            <person name="Rutman M."/>
            <person name="Schupbach R."/>
            <person name="Seaman C."/>
            <person name="Settipalli S."/>
            <person name="Sharpe T."/>
            <person name="Sheridan J."/>
            <person name="Sherpa N."/>
            <person name="Shi J."/>
            <person name="Smirnov S."/>
            <person name="Smith C."/>
            <person name="Sougnez C."/>
            <person name="Spencer B."/>
            <person name="Stalker J."/>
            <person name="Stange-thomann N."/>
            <person name="Stavropoulos S."/>
            <person name="Stetson K."/>
            <person name="Stone C."/>
            <person name="Stone S."/>
            <person name="Stubbs M."/>
            <person name="Talamas J."/>
            <person name="Tchuinga P."/>
            <person name="Tenzing P."/>
            <person name="Tesfaye S."/>
            <person name="Theodore J."/>
            <person name="Thoulutsang Y."/>
            <person name="Topham K."/>
            <person name="Towey S."/>
            <person name="Tsamla T."/>
            <person name="Tsomo N."/>
            <person name="Vallee D."/>
            <person name="Vassiliev H."/>
            <person name="Venkataraman V."/>
            <person name="Vinson J."/>
            <person name="Vo A."/>
            <person name="Wade C."/>
            <person name="Wang S."/>
            <person name="Wangchuk T."/>
            <person name="Wangdi T."/>
            <person name="Whittaker C."/>
            <person name="Wilkinson J."/>
            <person name="Wu Y."/>
            <person name="Wyman D."/>
            <person name="Yadav S."/>
            <person name="Yang S."/>
            <person name="Yang X."/>
            <person name="Yeager S."/>
            <person name="Yee E."/>
            <person name="Young G."/>
            <person name="Zainoun J."/>
            <person name="Zembeck L."/>
            <person name="Zimmer A."/>
            <person name="Zody M."/>
            <person name="Lander E."/>
        </authorList>
    </citation>
    <scope>NUCLEOTIDE SEQUENCE [LARGE SCALE GENOMIC DNA]</scope>
</reference>
<dbReference type="HOGENOM" id="CLU_784220_0_0_1"/>
<accession>H2YP31</accession>
<dbReference type="STRING" id="51511.ENSCSAVP00000007089"/>
<feature type="domain" description="Vitamin K-dependent gamma-carboxylase lumenal" evidence="1">
    <location>
        <begin position="1"/>
        <end position="108"/>
    </location>
</feature>
<dbReference type="OMA" id="QNQHIKI"/>
<protein>
    <recommendedName>
        <fullName evidence="1">Vitamin K-dependent gamma-carboxylase lumenal domain-containing protein</fullName>
    </recommendedName>
</protein>
<dbReference type="Proteomes" id="UP000007875">
    <property type="component" value="Unassembled WGS sequence"/>
</dbReference>
<dbReference type="SUPFAM" id="SSF51182">
    <property type="entry name" value="RmlC-like cupins"/>
    <property type="match status" value="1"/>
</dbReference>
<dbReference type="Gene3D" id="2.60.120.10">
    <property type="entry name" value="Jelly Rolls"/>
    <property type="match status" value="1"/>
</dbReference>
<dbReference type="PANTHER" id="PTHR12639:SF6">
    <property type="entry name" value="VITAMIN K-DEPENDENT GAMMA-CARBOXYLASE"/>
    <property type="match status" value="1"/>
</dbReference>
<dbReference type="GO" id="GO:0019842">
    <property type="term" value="F:vitamin binding"/>
    <property type="evidence" value="ECO:0007669"/>
    <property type="project" value="TreeGrafter"/>
</dbReference>
<dbReference type="Ensembl" id="ENSCSAVT00000007181.1">
    <property type="protein sequence ID" value="ENSCSAVP00000007089.1"/>
    <property type="gene ID" value="ENSCSAVG00000004242.1"/>
</dbReference>
<name>H2YP31_CIOSA</name>
<sequence length="342" mass="39988">MMVHSFQNQHIKITYRDKHGVEGFLKPGAFLNSRRSRWSAHPDMLVQYSRCLKQKLMDLGVEQPSIYIDVWKSMNGRFQQRMYDPNTDLANYDWSPYQTPNFTLPVLSELSNWREKLKELKKLYRNASHSIVFVADFPGMHLENYVHEDLGNTTISVLRGQVLVEFNSTHNLTVSTGESIKVPSGQFHKVHTISNATSCYFYVYLNATEMSLREKLSSFTTEQTSSKSQDPVLTLMNSEQISSSELEDPQIIELYQQQEAKKVLEHESKNRPVVERTFNFLFRKIATFRRSFLLSYYSCRNLMVGKPDDVQLVDENEYLDSWLPRRNHRTSKADQNKMKTEL</sequence>